<reference evidence="1" key="1">
    <citation type="submission" date="2016-12" db="EMBL/GenBank/DDBJ databases">
        <title>Mouse lemur reference genome and diversity panel.</title>
        <authorList>
            <person name="Harris R."/>
            <person name="Larsen P."/>
            <person name="Liu Y."/>
            <person name="Hughes D.S."/>
            <person name="Murali S."/>
            <person name="Raveendran M."/>
            <person name="Korchina V."/>
            <person name="Wang M."/>
            <person name="Jhangiani S."/>
            <person name="Bandaranaike D."/>
            <person name="Bellair M."/>
            <person name="Blankenburg K."/>
            <person name="Chao H."/>
            <person name="Dahdouli M."/>
            <person name="Dinh H."/>
            <person name="Doddapaneni H."/>
            <person name="English A."/>
            <person name="Firestine M."/>
            <person name="Gnanaolivu R."/>
            <person name="Gross S."/>
            <person name="Hernandez B."/>
            <person name="Javaid M."/>
            <person name="Jayaseelan J."/>
            <person name="Jones J."/>
            <person name="Khan Z."/>
            <person name="Kovar C."/>
            <person name="Kurapati P."/>
            <person name="Le B."/>
            <person name="Lee S."/>
            <person name="Li M."/>
            <person name="Mathew T."/>
            <person name="Narasimhan A."/>
            <person name="Ngo D."/>
            <person name="Nguyen L."/>
            <person name="Okwuonu G."/>
            <person name="Ongeri F."/>
            <person name="Osuji N."/>
            <person name="Pu L.-L."/>
            <person name="Puazo M."/>
            <person name="Quiroz J."/>
            <person name="Raj R."/>
            <person name="Rajbhandari K."/>
            <person name="Reid J.G."/>
            <person name="Santibanez J."/>
            <person name="Sexton D."/>
            <person name="Skinner E."/>
            <person name="Vee V."/>
            <person name="Weissenberger G."/>
            <person name="Wu Y."/>
            <person name="Xin Y."/>
            <person name="Han Y."/>
            <person name="Campbell C."/>
            <person name="Brown A."/>
            <person name="Sullivan B."/>
            <person name="Shelton J."/>
            <person name="Brown S."/>
            <person name="Dudchenko O."/>
            <person name="Machol I."/>
            <person name="Durand N."/>
            <person name="Shamim M."/>
            <person name="Lieberman A."/>
            <person name="Muzny D.M."/>
            <person name="Richards S."/>
            <person name="Yoder A."/>
            <person name="Worley K.C."/>
            <person name="Rogers J."/>
            <person name="Gibbs R.A."/>
        </authorList>
    </citation>
    <scope>NUCLEOTIDE SEQUENCE [LARGE SCALE GENOMIC DNA]</scope>
</reference>
<dbReference type="GeneTree" id="ENSGT00940000162369"/>
<protein>
    <recommendedName>
        <fullName evidence="3">5'-nucleotidase</fullName>
    </recommendedName>
</protein>
<sequence length="69" mass="7815">MTASWSDRLQNAADLPAGMGKHALKKYRREAYHRVFKIKCFGFDMDYTLAPVSQWLAADSLCQSSDVLC</sequence>
<evidence type="ECO:0000313" key="2">
    <source>
        <dbReference type="Proteomes" id="UP000694394"/>
    </source>
</evidence>
<evidence type="ECO:0000313" key="1">
    <source>
        <dbReference type="Ensembl" id="ENSMICP00000042665.1"/>
    </source>
</evidence>
<dbReference type="EMBL" id="ABDC03003433">
    <property type="status" value="NOT_ANNOTATED_CDS"/>
    <property type="molecule type" value="Genomic_DNA"/>
</dbReference>
<gene>
    <name evidence="1" type="primary">LOC105875492</name>
</gene>
<evidence type="ECO:0008006" key="3">
    <source>
        <dbReference type="Google" id="ProtNLM"/>
    </source>
</evidence>
<dbReference type="Ensembl" id="ENSMICT00000067289.1">
    <property type="protein sequence ID" value="ENSMICP00000042665.1"/>
    <property type="gene ID" value="ENSMICG00000028572.2"/>
</dbReference>
<reference evidence="1" key="2">
    <citation type="submission" date="2025-08" db="UniProtKB">
        <authorList>
            <consortium name="Ensembl"/>
        </authorList>
    </citation>
    <scope>IDENTIFICATION</scope>
</reference>
<reference evidence="1" key="3">
    <citation type="submission" date="2025-09" db="UniProtKB">
        <authorList>
            <consortium name="Ensembl"/>
        </authorList>
    </citation>
    <scope>IDENTIFICATION</scope>
</reference>
<keyword evidence="2" id="KW-1185">Reference proteome</keyword>
<proteinExistence type="predicted"/>
<dbReference type="Proteomes" id="UP000694394">
    <property type="component" value="Chromosome 2"/>
</dbReference>
<organism evidence="1 2">
    <name type="scientific">Microcebus murinus</name>
    <name type="common">Gray mouse lemur</name>
    <name type="synonym">Lemur murinus</name>
    <dbReference type="NCBI Taxonomy" id="30608"/>
    <lineage>
        <taxon>Eukaryota</taxon>
        <taxon>Metazoa</taxon>
        <taxon>Chordata</taxon>
        <taxon>Craniata</taxon>
        <taxon>Vertebrata</taxon>
        <taxon>Euteleostomi</taxon>
        <taxon>Mammalia</taxon>
        <taxon>Eutheria</taxon>
        <taxon>Euarchontoglires</taxon>
        <taxon>Primates</taxon>
        <taxon>Strepsirrhini</taxon>
        <taxon>Lemuriformes</taxon>
        <taxon>Cheirogaleidae</taxon>
        <taxon>Microcebus</taxon>
    </lineage>
</organism>
<dbReference type="AlphaFoldDB" id="A0A8C5XX93"/>
<accession>A0A8C5XX93</accession>
<name>A0A8C5XX93_MICMU</name>